<dbReference type="GO" id="GO:0006520">
    <property type="term" value="P:amino acid metabolic process"/>
    <property type="evidence" value="ECO:0007669"/>
    <property type="project" value="InterPro"/>
</dbReference>
<comment type="similarity">
    <text evidence="2">Belongs to the class-I pyridoxal-phosphate-dependent aminotransferase family.</text>
</comment>
<dbReference type="Pfam" id="PF00155">
    <property type="entry name" value="Aminotran_1_2"/>
    <property type="match status" value="1"/>
</dbReference>
<evidence type="ECO:0000256" key="3">
    <source>
        <dbReference type="ARBA" id="ARBA00022576"/>
    </source>
</evidence>
<dbReference type="InterPro" id="IPR015424">
    <property type="entry name" value="PyrdxlP-dep_Trfase"/>
</dbReference>
<proteinExistence type="inferred from homology"/>
<keyword evidence="3" id="KW-0032">Aminotransferase</keyword>
<evidence type="ECO:0000256" key="4">
    <source>
        <dbReference type="ARBA" id="ARBA00022679"/>
    </source>
</evidence>
<dbReference type="InterPro" id="IPR015422">
    <property type="entry name" value="PyrdxlP-dep_Trfase_small"/>
</dbReference>
<evidence type="ECO:0000256" key="2">
    <source>
        <dbReference type="ARBA" id="ARBA00007441"/>
    </source>
</evidence>
<dbReference type="PANTHER" id="PTHR46383:SF5">
    <property type="entry name" value="AMINOTRANSFERASE CLASS I_CLASSII DOMAIN-CONTAINING PROTEIN"/>
    <property type="match status" value="1"/>
</dbReference>
<dbReference type="AlphaFoldDB" id="A0AAV9I9T1"/>
<sequence>MDRPTGTLVGFSSSGSKRITSLEESSLVTQYLETYGTNVTFNLTMGTPFWSPCESVQQAIIQSCSLPETYRYGATSGISQLQVELGKRLDRKFASSCASEVMICAGSNQGFLNILLCLCNPGDQIILFRPYYFSHYTACLLAGLEPVVVHTDSDFLPPPQSLKITDKTKLVVVVSPGNPSGRVVGVDLMRCLYQLCSQKGVWLLIDEAYEHFTFDGAESNSFSATDGVINLYTFSKSHSLAGLRVGYFCYPHYLRKHMLEIQDTIATHACHLAQRAALAAINNCSDDWIRQQVQQGIVPRREIFWQVVSRYHTCKADGGFFFFVPLPKNVSSYQAVDYLMKHYGILVFPGDLFGMSNYLRVSYGSLSSLEETRKAAMNLKMALDTLWDGME</sequence>
<dbReference type="InterPro" id="IPR015421">
    <property type="entry name" value="PyrdxlP-dep_Trfase_major"/>
</dbReference>
<evidence type="ECO:0000256" key="1">
    <source>
        <dbReference type="ARBA" id="ARBA00001933"/>
    </source>
</evidence>
<dbReference type="GO" id="GO:0008483">
    <property type="term" value="F:transaminase activity"/>
    <property type="evidence" value="ECO:0007669"/>
    <property type="project" value="UniProtKB-KW"/>
</dbReference>
<dbReference type="GO" id="GO:0030170">
    <property type="term" value="F:pyridoxal phosphate binding"/>
    <property type="evidence" value="ECO:0007669"/>
    <property type="project" value="InterPro"/>
</dbReference>
<feature type="domain" description="Aminotransferase class I/classII large" evidence="6">
    <location>
        <begin position="42"/>
        <end position="374"/>
    </location>
</feature>
<evidence type="ECO:0000313" key="7">
    <source>
        <dbReference type="EMBL" id="KAK4524072.1"/>
    </source>
</evidence>
<dbReference type="InterPro" id="IPR004839">
    <property type="entry name" value="Aminotransferase_I/II_large"/>
</dbReference>
<dbReference type="SUPFAM" id="SSF53383">
    <property type="entry name" value="PLP-dependent transferases"/>
    <property type="match status" value="1"/>
</dbReference>
<dbReference type="CDD" id="cd00609">
    <property type="entry name" value="AAT_like"/>
    <property type="match status" value="1"/>
</dbReference>
<organism evidence="7 8">
    <name type="scientific">Galdieria yellowstonensis</name>
    <dbReference type="NCBI Taxonomy" id="3028027"/>
    <lineage>
        <taxon>Eukaryota</taxon>
        <taxon>Rhodophyta</taxon>
        <taxon>Bangiophyceae</taxon>
        <taxon>Galdieriales</taxon>
        <taxon>Galdieriaceae</taxon>
        <taxon>Galdieria</taxon>
    </lineage>
</organism>
<gene>
    <name evidence="7" type="ORF">GAYE_SCF01G1971</name>
</gene>
<dbReference type="PANTHER" id="PTHR46383">
    <property type="entry name" value="ASPARTATE AMINOTRANSFERASE"/>
    <property type="match status" value="1"/>
</dbReference>
<dbReference type="Gene3D" id="3.90.1150.10">
    <property type="entry name" value="Aspartate Aminotransferase, domain 1"/>
    <property type="match status" value="1"/>
</dbReference>
<evidence type="ECO:0000259" key="6">
    <source>
        <dbReference type="Pfam" id="PF00155"/>
    </source>
</evidence>
<comment type="caution">
    <text evidence="7">The sequence shown here is derived from an EMBL/GenBank/DDBJ whole genome shotgun (WGS) entry which is preliminary data.</text>
</comment>
<evidence type="ECO:0000256" key="5">
    <source>
        <dbReference type="ARBA" id="ARBA00022898"/>
    </source>
</evidence>
<keyword evidence="8" id="KW-1185">Reference proteome</keyword>
<dbReference type="EMBL" id="JANCYU010000021">
    <property type="protein sequence ID" value="KAK4524072.1"/>
    <property type="molecule type" value="Genomic_DNA"/>
</dbReference>
<keyword evidence="4" id="KW-0808">Transferase</keyword>
<dbReference type="Proteomes" id="UP001300502">
    <property type="component" value="Unassembled WGS sequence"/>
</dbReference>
<protein>
    <recommendedName>
        <fullName evidence="6">Aminotransferase class I/classII large domain-containing protein</fullName>
    </recommendedName>
</protein>
<comment type="cofactor">
    <cofactor evidence="1">
        <name>pyridoxal 5'-phosphate</name>
        <dbReference type="ChEBI" id="CHEBI:597326"/>
    </cofactor>
</comment>
<accession>A0AAV9I9T1</accession>
<evidence type="ECO:0000313" key="8">
    <source>
        <dbReference type="Proteomes" id="UP001300502"/>
    </source>
</evidence>
<dbReference type="InterPro" id="IPR050596">
    <property type="entry name" value="AspAT/PAT-like"/>
</dbReference>
<reference evidence="7 8" key="1">
    <citation type="submission" date="2022-07" db="EMBL/GenBank/DDBJ databases">
        <title>Genome-wide signatures of adaptation to extreme environments.</title>
        <authorList>
            <person name="Cho C.H."/>
            <person name="Yoon H.S."/>
        </authorList>
    </citation>
    <scope>NUCLEOTIDE SEQUENCE [LARGE SCALE GENOMIC DNA]</scope>
    <source>
        <strain evidence="7 8">108.79 E11</strain>
    </source>
</reference>
<name>A0AAV9I9T1_9RHOD</name>
<keyword evidence="5" id="KW-0663">Pyridoxal phosphate</keyword>
<dbReference type="Gene3D" id="3.40.640.10">
    <property type="entry name" value="Type I PLP-dependent aspartate aminotransferase-like (Major domain)"/>
    <property type="match status" value="1"/>
</dbReference>